<dbReference type="Pfam" id="PF07452">
    <property type="entry name" value="CHRD"/>
    <property type="match status" value="1"/>
</dbReference>
<reference evidence="3 4" key="1">
    <citation type="submission" date="2015-09" db="EMBL/GenBank/DDBJ databases">
        <title>Complete genome sequence of a benzo[a]pyrene-degrading bacterium Altererythrobacter epoxidivorans CGMCC 1.7731T.</title>
        <authorList>
            <person name="Li Z."/>
            <person name="Cheng H."/>
            <person name="Huo Y."/>
            <person name="Xu X."/>
        </authorList>
    </citation>
    <scope>NUCLEOTIDE SEQUENCE [LARGE SCALE GENOMIC DNA]</scope>
    <source>
        <strain evidence="3 4">CGMCC 1.7731</strain>
    </source>
</reference>
<feature type="signal peptide" evidence="1">
    <location>
        <begin position="1"/>
        <end position="22"/>
    </location>
</feature>
<evidence type="ECO:0000259" key="2">
    <source>
        <dbReference type="SMART" id="SM00754"/>
    </source>
</evidence>
<keyword evidence="1" id="KW-0732">Signal</keyword>
<organism evidence="3 4">
    <name type="scientific">Altererythrobacter epoxidivorans</name>
    <dbReference type="NCBI Taxonomy" id="361183"/>
    <lineage>
        <taxon>Bacteria</taxon>
        <taxon>Pseudomonadati</taxon>
        <taxon>Pseudomonadota</taxon>
        <taxon>Alphaproteobacteria</taxon>
        <taxon>Sphingomonadales</taxon>
        <taxon>Erythrobacteraceae</taxon>
        <taxon>Altererythrobacter</taxon>
    </lineage>
</organism>
<protein>
    <recommendedName>
        <fullName evidence="2">CHRD domain-containing protein</fullName>
    </recommendedName>
</protein>
<dbReference type="EMBL" id="CP012669">
    <property type="protein sequence ID" value="ALE16780.1"/>
    <property type="molecule type" value="Genomic_DNA"/>
</dbReference>
<evidence type="ECO:0000313" key="4">
    <source>
        <dbReference type="Proteomes" id="UP000057938"/>
    </source>
</evidence>
<dbReference type="PATRIC" id="fig|361183.4.peg.1459"/>
<accession>A0A0M4MH13</accession>
<dbReference type="AlphaFoldDB" id="A0A0M4MH13"/>
<dbReference type="KEGG" id="aep:AMC99_01488"/>
<dbReference type="Proteomes" id="UP000057938">
    <property type="component" value="Chromosome"/>
</dbReference>
<dbReference type="InterPro" id="IPR010895">
    <property type="entry name" value="CHRD"/>
</dbReference>
<name>A0A0M4MH13_9SPHN</name>
<dbReference type="STRING" id="361183.AMC99_01488"/>
<dbReference type="SMART" id="SM00754">
    <property type="entry name" value="CHRD"/>
    <property type="match status" value="1"/>
</dbReference>
<sequence>MKHAKLAIAGCLAAGIVLPAAAQDNFSYIGTSLFGEYETSGGAGPDQTADFSAELDLGKGRICYMLEVEGIDDFSAAHIHEGRKGKDGPPVMELKLMGEDGRDVCVDADKELLTKIARKPGEYYVNVHTIRYPNGAVRGQLDE</sequence>
<feature type="chain" id="PRO_5005798426" description="CHRD domain-containing protein" evidence="1">
    <location>
        <begin position="23"/>
        <end position="143"/>
    </location>
</feature>
<evidence type="ECO:0000313" key="3">
    <source>
        <dbReference type="EMBL" id="ALE16780.1"/>
    </source>
</evidence>
<feature type="domain" description="CHRD" evidence="2">
    <location>
        <begin position="24"/>
        <end position="143"/>
    </location>
</feature>
<gene>
    <name evidence="3" type="ORF">AMC99_01488</name>
</gene>
<keyword evidence="4" id="KW-1185">Reference proteome</keyword>
<evidence type="ECO:0000256" key="1">
    <source>
        <dbReference type="SAM" id="SignalP"/>
    </source>
</evidence>
<proteinExistence type="predicted"/>
<dbReference type="OrthoDB" id="571052at2"/>
<dbReference type="RefSeq" id="WP_061924774.1">
    <property type="nucleotide sequence ID" value="NZ_CP012669.1"/>
</dbReference>